<dbReference type="AlphaFoldDB" id="A0A1H1MSJ9"/>
<sequence length="90" mass="10655">MEPKQSAVTGMYIFFIKYRKIVTVTAIFLLVVGLPSKFYDRPIFDESHKYEDIGFLFDTILMFLITPVWMLVSVCKATKVYKNEDEWKKM</sequence>
<keyword evidence="1" id="KW-1133">Transmembrane helix</keyword>
<organism evidence="2 3">
    <name type="scientific">Mucilaginibacter mallensis</name>
    <dbReference type="NCBI Taxonomy" id="652787"/>
    <lineage>
        <taxon>Bacteria</taxon>
        <taxon>Pseudomonadati</taxon>
        <taxon>Bacteroidota</taxon>
        <taxon>Sphingobacteriia</taxon>
        <taxon>Sphingobacteriales</taxon>
        <taxon>Sphingobacteriaceae</taxon>
        <taxon>Mucilaginibacter</taxon>
    </lineage>
</organism>
<feature type="transmembrane region" description="Helical" evidence="1">
    <location>
        <begin position="53"/>
        <end position="72"/>
    </location>
</feature>
<keyword evidence="1" id="KW-0812">Transmembrane</keyword>
<protein>
    <submittedName>
        <fullName evidence="2">Uncharacterized protein</fullName>
    </submittedName>
</protein>
<evidence type="ECO:0000256" key="1">
    <source>
        <dbReference type="SAM" id="Phobius"/>
    </source>
</evidence>
<evidence type="ECO:0000313" key="2">
    <source>
        <dbReference type="EMBL" id="SDR89676.1"/>
    </source>
</evidence>
<dbReference type="RefSeq" id="WP_091367760.1">
    <property type="nucleotide sequence ID" value="NZ_LT629740.1"/>
</dbReference>
<reference evidence="2 3" key="1">
    <citation type="submission" date="2016-10" db="EMBL/GenBank/DDBJ databases">
        <authorList>
            <person name="de Groot N.N."/>
        </authorList>
    </citation>
    <scope>NUCLEOTIDE SEQUENCE [LARGE SCALE GENOMIC DNA]</scope>
    <source>
        <strain evidence="2 3">MP1X4</strain>
    </source>
</reference>
<keyword evidence="1" id="KW-0472">Membrane</keyword>
<accession>A0A1H1MSJ9</accession>
<evidence type="ECO:0000313" key="3">
    <source>
        <dbReference type="Proteomes" id="UP000199679"/>
    </source>
</evidence>
<keyword evidence="3" id="KW-1185">Reference proteome</keyword>
<gene>
    <name evidence="2" type="ORF">SAMN05216490_0151</name>
</gene>
<proteinExistence type="predicted"/>
<feature type="transmembrane region" description="Helical" evidence="1">
    <location>
        <begin position="21"/>
        <end position="38"/>
    </location>
</feature>
<name>A0A1H1MSJ9_MUCMA</name>
<dbReference type="EMBL" id="LT629740">
    <property type="protein sequence ID" value="SDR89676.1"/>
    <property type="molecule type" value="Genomic_DNA"/>
</dbReference>
<dbReference type="Proteomes" id="UP000199679">
    <property type="component" value="Chromosome I"/>
</dbReference>